<accession>A0A7G7MEJ4</accession>
<dbReference type="InterPro" id="IPR029035">
    <property type="entry name" value="DHS-like_NAD/FAD-binding_dom"/>
</dbReference>
<dbReference type="InterPro" id="IPR012001">
    <property type="entry name" value="Thiamin_PyroP_enz_TPP-bd_dom"/>
</dbReference>
<dbReference type="NCBIfam" id="NF005760">
    <property type="entry name" value="PRK07586.1"/>
    <property type="match status" value="1"/>
</dbReference>
<proteinExistence type="inferred from homology"/>
<keyword evidence="6" id="KW-1185">Reference proteome</keyword>
<comment type="similarity">
    <text evidence="1">Belongs to the TPP enzyme family.</text>
</comment>
<dbReference type="GO" id="GO:0030976">
    <property type="term" value="F:thiamine pyrophosphate binding"/>
    <property type="evidence" value="ECO:0007669"/>
    <property type="project" value="InterPro"/>
</dbReference>
<dbReference type="CDD" id="cd02002">
    <property type="entry name" value="TPP_BFDC"/>
    <property type="match status" value="1"/>
</dbReference>
<feature type="domain" description="Thiamine pyrophosphate enzyme N-terminal TPP-binding" evidence="4">
    <location>
        <begin position="1"/>
        <end position="106"/>
    </location>
</feature>
<dbReference type="InterPro" id="IPR045229">
    <property type="entry name" value="TPP_enz"/>
</dbReference>
<dbReference type="Pfam" id="PF02776">
    <property type="entry name" value="TPP_enzyme_N"/>
    <property type="match status" value="1"/>
</dbReference>
<dbReference type="Pfam" id="PF02775">
    <property type="entry name" value="TPP_enzyme_C"/>
    <property type="match status" value="1"/>
</dbReference>
<dbReference type="InterPro" id="IPR011766">
    <property type="entry name" value="TPP_enzyme_TPP-bd"/>
</dbReference>
<dbReference type="SUPFAM" id="SSF52467">
    <property type="entry name" value="DHS-like NAD/FAD-binding domain"/>
    <property type="match status" value="1"/>
</dbReference>
<evidence type="ECO:0000313" key="5">
    <source>
        <dbReference type="EMBL" id="QNG51205.1"/>
    </source>
</evidence>
<feature type="domain" description="Thiamine pyrophosphate enzyme TPP-binding" evidence="3">
    <location>
        <begin position="376"/>
        <end position="507"/>
    </location>
</feature>
<keyword evidence="2" id="KW-0786">Thiamine pyrophosphate</keyword>
<dbReference type="CDD" id="cd07035">
    <property type="entry name" value="TPP_PYR_POX_like"/>
    <property type="match status" value="1"/>
</dbReference>
<evidence type="ECO:0000313" key="6">
    <source>
        <dbReference type="Proteomes" id="UP000515728"/>
    </source>
</evidence>
<dbReference type="InterPro" id="IPR029061">
    <property type="entry name" value="THDP-binding"/>
</dbReference>
<dbReference type="KEGG" id="ppel:H6H00_24055"/>
<dbReference type="PANTHER" id="PTHR18968:SF86">
    <property type="entry name" value="ACETOLACTATE SYNTHASE LARGE SUBUNIT ILVX-RELATED"/>
    <property type="match status" value="1"/>
</dbReference>
<dbReference type="RefSeq" id="WP_185717960.1">
    <property type="nucleotide sequence ID" value="NZ_BAAAWI010000001.1"/>
</dbReference>
<dbReference type="EMBL" id="CP060131">
    <property type="protein sequence ID" value="QNG51205.1"/>
    <property type="molecule type" value="Genomic_DNA"/>
</dbReference>
<protein>
    <submittedName>
        <fullName evidence="5">Acetolactate synthase large subunit</fullName>
    </submittedName>
</protein>
<dbReference type="SUPFAM" id="SSF52518">
    <property type="entry name" value="Thiamin diphosphate-binding fold (THDP-binding)"/>
    <property type="match status" value="2"/>
</dbReference>
<sequence>MNGAGSLLRTLTGAGVDVCFANPGTSEMHFVAALDGVPEMRAVLALFEGVATGAADGYARMSGRPAAVLLHLGPGLGNGLANLHNARRAGTPVVAVVGDHALSHAPLDAPLQSDIAAVAGSVSGWVRHSGSAAEVGADAADAVAAALRGQVATLVLPADVSWGDGGRVAPPSAVPARPVADPEALRAAADALASREPAVLLIGGDALRADGLAAANRIAAATGARLLAETFPARLERGAGVAPVGRLAYLGDAARHQIGAARHLVLVGTRSPVTFFGYPGKDGDLVPDGCAVHPVVDGAGAAAAALEELADLLAPGTTAATAPAARPELPTGELTAASAAAVVGALLPEGAVVVDEAITSGAGLPAATAGAPRHDWLTLTGGAIGYGLPAATGAAVACPDRPVWCLQADGSAMYTISALWTHAREGLDVTTVIYHNSAYAILRAELAQVGATGGPATEGLLGLDRPELDFTALARGTGVPAERVTTAEGLAAALRRAAAEPGPHLIEAMVPSPV</sequence>
<dbReference type="GO" id="GO:0003984">
    <property type="term" value="F:acetolactate synthase activity"/>
    <property type="evidence" value="ECO:0007669"/>
    <property type="project" value="TreeGrafter"/>
</dbReference>
<dbReference type="GO" id="GO:0000287">
    <property type="term" value="F:magnesium ion binding"/>
    <property type="evidence" value="ECO:0007669"/>
    <property type="project" value="UniProtKB-ARBA"/>
</dbReference>
<organism evidence="5 6">
    <name type="scientific">Pseudonocardia petroleophila</name>
    <dbReference type="NCBI Taxonomy" id="37331"/>
    <lineage>
        <taxon>Bacteria</taxon>
        <taxon>Bacillati</taxon>
        <taxon>Actinomycetota</taxon>
        <taxon>Actinomycetes</taxon>
        <taxon>Pseudonocardiales</taxon>
        <taxon>Pseudonocardiaceae</taxon>
        <taxon>Pseudonocardia</taxon>
    </lineage>
</organism>
<dbReference type="Gene3D" id="3.40.50.1220">
    <property type="entry name" value="TPP-binding domain"/>
    <property type="match status" value="1"/>
</dbReference>
<evidence type="ECO:0000259" key="3">
    <source>
        <dbReference type="Pfam" id="PF02775"/>
    </source>
</evidence>
<dbReference type="Proteomes" id="UP000515728">
    <property type="component" value="Chromosome"/>
</dbReference>
<evidence type="ECO:0000259" key="4">
    <source>
        <dbReference type="Pfam" id="PF02776"/>
    </source>
</evidence>
<dbReference type="PANTHER" id="PTHR18968">
    <property type="entry name" value="THIAMINE PYROPHOSPHATE ENZYMES"/>
    <property type="match status" value="1"/>
</dbReference>
<dbReference type="AlphaFoldDB" id="A0A7G7MEJ4"/>
<name>A0A7G7MEJ4_9PSEU</name>
<gene>
    <name evidence="5" type="ORF">H6H00_24055</name>
</gene>
<dbReference type="GO" id="GO:0050660">
    <property type="term" value="F:flavin adenine dinucleotide binding"/>
    <property type="evidence" value="ECO:0007669"/>
    <property type="project" value="TreeGrafter"/>
</dbReference>
<evidence type="ECO:0000256" key="2">
    <source>
        <dbReference type="ARBA" id="ARBA00023052"/>
    </source>
</evidence>
<reference evidence="5 6" key="1">
    <citation type="submission" date="2020-08" db="EMBL/GenBank/DDBJ databases">
        <authorList>
            <person name="Mo P."/>
        </authorList>
    </citation>
    <scope>NUCLEOTIDE SEQUENCE [LARGE SCALE GENOMIC DNA]</scope>
    <source>
        <strain evidence="5 6">CGMCC 4.1532</strain>
    </source>
</reference>
<dbReference type="Gene3D" id="3.40.50.970">
    <property type="match status" value="2"/>
</dbReference>
<evidence type="ECO:0000256" key="1">
    <source>
        <dbReference type="ARBA" id="ARBA00007812"/>
    </source>
</evidence>